<name>A0A0B7BVS2_9EUPU</name>
<dbReference type="EMBL" id="HACG01050147">
    <property type="protein sequence ID" value="CEK97012.1"/>
    <property type="molecule type" value="Transcribed_RNA"/>
</dbReference>
<reference evidence="1" key="1">
    <citation type="submission" date="2014-12" db="EMBL/GenBank/DDBJ databases">
        <title>Insight into the proteome of Arion vulgaris.</title>
        <authorList>
            <person name="Aradska J."/>
            <person name="Bulat T."/>
            <person name="Smidak R."/>
            <person name="Sarate P."/>
            <person name="Gangsoo J."/>
            <person name="Sialana F."/>
            <person name="Bilban M."/>
            <person name="Lubec G."/>
        </authorList>
    </citation>
    <scope>NUCLEOTIDE SEQUENCE</scope>
    <source>
        <tissue evidence="1">Skin</tissue>
    </source>
</reference>
<sequence length="56" mass="6672">MKNNRRILQLLKWAPKGNIQRVRPRFSVISENRSEQYRKIAKNKVTNFALFGGERI</sequence>
<gene>
    <name evidence="1" type="primary">ORF214365</name>
</gene>
<accession>A0A0B7BVS2</accession>
<dbReference type="AlphaFoldDB" id="A0A0B7BVS2"/>
<organism evidence="1">
    <name type="scientific">Arion vulgaris</name>
    <dbReference type="NCBI Taxonomy" id="1028688"/>
    <lineage>
        <taxon>Eukaryota</taxon>
        <taxon>Metazoa</taxon>
        <taxon>Spiralia</taxon>
        <taxon>Lophotrochozoa</taxon>
        <taxon>Mollusca</taxon>
        <taxon>Gastropoda</taxon>
        <taxon>Heterobranchia</taxon>
        <taxon>Euthyneura</taxon>
        <taxon>Panpulmonata</taxon>
        <taxon>Eupulmonata</taxon>
        <taxon>Stylommatophora</taxon>
        <taxon>Helicina</taxon>
        <taxon>Arionoidea</taxon>
        <taxon>Arionidae</taxon>
        <taxon>Arion</taxon>
    </lineage>
</organism>
<protein>
    <submittedName>
        <fullName evidence="1">Uncharacterized protein</fullName>
    </submittedName>
</protein>
<evidence type="ECO:0000313" key="1">
    <source>
        <dbReference type="EMBL" id="CEK97012.1"/>
    </source>
</evidence>
<proteinExistence type="predicted"/>